<name>F2VR33_CONLT</name>
<sequence>MPSVRSVTCCCLLWLMLSLTLVTPGSPGPAQLPGHRAARVPAEQMMEELCPDMCNRGEGEIICTCVLRRHVVSPSIRGRKKIDGGVNAYSHF</sequence>
<proteinExistence type="evidence at transcript level"/>
<reference evidence="2" key="1">
    <citation type="submission" date="2010-03" db="EMBL/GenBank/DDBJ databases">
        <authorList>
            <person name="Sun T."/>
            <person name="Liu Z."/>
            <person name="Dai Q."/>
        </authorList>
    </citation>
    <scope>NUCLEOTIDE SEQUENCE</scope>
</reference>
<keyword evidence="1" id="KW-0732">Signal</keyword>
<evidence type="ECO:0000256" key="1">
    <source>
        <dbReference type="SAM" id="SignalP"/>
    </source>
</evidence>
<protein>
    <submittedName>
        <fullName evidence="2">J-superfamily conotoxin Lt14.2a</fullName>
    </submittedName>
</protein>
<dbReference type="EMBL" id="GU989319">
    <property type="protein sequence ID" value="ADZ74181.1"/>
    <property type="molecule type" value="mRNA"/>
</dbReference>
<accession>F2VR33</accession>
<feature type="signal peptide" evidence="1">
    <location>
        <begin position="1"/>
        <end position="24"/>
    </location>
</feature>
<dbReference type="AlphaFoldDB" id="F2VR33"/>
<organism evidence="2">
    <name type="scientific">Conus litteratus</name>
    <name type="common">Lettered cone</name>
    <dbReference type="NCBI Taxonomy" id="89445"/>
    <lineage>
        <taxon>Eukaryota</taxon>
        <taxon>Metazoa</taxon>
        <taxon>Spiralia</taxon>
        <taxon>Lophotrochozoa</taxon>
        <taxon>Mollusca</taxon>
        <taxon>Gastropoda</taxon>
        <taxon>Caenogastropoda</taxon>
        <taxon>Neogastropoda</taxon>
        <taxon>Conoidea</taxon>
        <taxon>Conidae</taxon>
        <taxon>Conus</taxon>
        <taxon>Elisaconus</taxon>
    </lineage>
</organism>
<evidence type="ECO:0000313" key="2">
    <source>
        <dbReference type="EMBL" id="ADZ74181.1"/>
    </source>
</evidence>
<feature type="chain" id="PRO_5003291408" evidence="1">
    <location>
        <begin position="25"/>
        <end position="92"/>
    </location>
</feature>